<name>A0ACC6Q6Q5_9ACTN</name>
<keyword evidence="1" id="KW-0808">Transferase</keyword>
<protein>
    <submittedName>
        <fullName evidence="1">Lysophospholipid acyltransferase family protein</fullName>
    </submittedName>
</protein>
<organism evidence="1 2">
    <name type="scientific">Streptomyces achmelvichensis</name>
    <dbReference type="NCBI Taxonomy" id="3134111"/>
    <lineage>
        <taxon>Bacteria</taxon>
        <taxon>Bacillati</taxon>
        <taxon>Actinomycetota</taxon>
        <taxon>Actinomycetes</taxon>
        <taxon>Kitasatosporales</taxon>
        <taxon>Streptomycetaceae</taxon>
        <taxon>Streptomyces</taxon>
    </lineage>
</organism>
<accession>A0ACC6Q6Q5</accession>
<keyword evidence="2" id="KW-1185">Reference proteome</keyword>
<reference evidence="1" key="1">
    <citation type="submission" date="2024-03" db="EMBL/GenBank/DDBJ databases">
        <title>Novel Streptomyces species of biotechnological and ecological value are a feature of Machair soil.</title>
        <authorList>
            <person name="Prole J.R."/>
            <person name="Goodfellow M."/>
            <person name="Allenby N."/>
            <person name="Ward A.C."/>
        </authorList>
    </citation>
    <scope>NUCLEOTIDE SEQUENCE</scope>
    <source>
        <strain evidence="1">MS2.AVA.5</strain>
    </source>
</reference>
<evidence type="ECO:0000313" key="1">
    <source>
        <dbReference type="EMBL" id="MEJ8639301.1"/>
    </source>
</evidence>
<gene>
    <name evidence="1" type="ORF">WKI67_38765</name>
</gene>
<dbReference type="Proteomes" id="UP001377168">
    <property type="component" value="Unassembled WGS sequence"/>
</dbReference>
<sequence>MLSRIAGTVVPAFGRLTVTTDPEARLVPGTVVVANHTSLADPAVVLAALHRLGVEPVVLATAGLWRVPGLGRALTHEGFVPVHRNGPRASDALAGAADALAAGRIVLIYGEGGIPPRKGSGEAPPAAFRTGVARLAQHTGAPVSPLGQVGARRLSSGTWAKQLAGLVTAPVRRPALHVHVGAPLRLTGDASLASARVREAVTVAWRTAAGHVGELCPIACAEEVAREPVAA</sequence>
<comment type="caution">
    <text evidence="1">The sequence shown here is derived from an EMBL/GenBank/DDBJ whole genome shotgun (WGS) entry which is preliminary data.</text>
</comment>
<dbReference type="EMBL" id="JBBKAJ010000022">
    <property type="protein sequence ID" value="MEJ8639301.1"/>
    <property type="molecule type" value="Genomic_DNA"/>
</dbReference>
<proteinExistence type="predicted"/>
<keyword evidence="1" id="KW-0012">Acyltransferase</keyword>
<evidence type="ECO:0000313" key="2">
    <source>
        <dbReference type="Proteomes" id="UP001377168"/>
    </source>
</evidence>